<evidence type="ECO:0000256" key="7">
    <source>
        <dbReference type="ARBA" id="ARBA00022842"/>
    </source>
</evidence>
<dbReference type="CDD" id="cd05398">
    <property type="entry name" value="NT_ClassII-CCAase"/>
    <property type="match status" value="1"/>
</dbReference>
<evidence type="ECO:0000259" key="10">
    <source>
        <dbReference type="Pfam" id="PF12627"/>
    </source>
</evidence>
<keyword evidence="3" id="KW-0819">tRNA processing</keyword>
<evidence type="ECO:0000256" key="5">
    <source>
        <dbReference type="ARBA" id="ARBA00022723"/>
    </source>
</evidence>
<feature type="domain" description="tRNA nucleotidyltransferase/poly(A) polymerase RNA and SrmB- binding" evidence="10">
    <location>
        <begin position="173"/>
        <end position="227"/>
    </location>
</feature>
<evidence type="ECO:0000256" key="3">
    <source>
        <dbReference type="ARBA" id="ARBA00022694"/>
    </source>
</evidence>
<keyword evidence="5" id="KW-0479">Metal-binding</keyword>
<evidence type="ECO:0000256" key="6">
    <source>
        <dbReference type="ARBA" id="ARBA00022741"/>
    </source>
</evidence>
<dbReference type="Proteomes" id="UP000682951">
    <property type="component" value="Unassembled WGS sequence"/>
</dbReference>
<dbReference type="InterPro" id="IPR043519">
    <property type="entry name" value="NT_sf"/>
</dbReference>
<feature type="domain" description="Poly A polymerase head" evidence="9">
    <location>
        <begin position="28"/>
        <end position="147"/>
    </location>
</feature>
<evidence type="ECO:0000313" key="11">
    <source>
        <dbReference type="EMBL" id="MBR8463695.1"/>
    </source>
</evidence>
<dbReference type="RefSeq" id="WP_212141792.1">
    <property type="nucleotide sequence ID" value="NZ_JAGSSW010000003.1"/>
</dbReference>
<dbReference type="InterPro" id="IPR002646">
    <property type="entry name" value="PolA_pol_head_dom"/>
</dbReference>
<keyword evidence="8" id="KW-0694">RNA-binding</keyword>
<dbReference type="SUPFAM" id="SSF81891">
    <property type="entry name" value="Poly A polymerase C-terminal region-like"/>
    <property type="match status" value="1"/>
</dbReference>
<keyword evidence="2 8" id="KW-0808">Transferase</keyword>
<comment type="cofactor">
    <cofactor evidence="1">
        <name>Mg(2+)</name>
        <dbReference type="ChEBI" id="CHEBI:18420"/>
    </cofactor>
</comment>
<dbReference type="Pfam" id="PF12627">
    <property type="entry name" value="PolyA_pol_RNAbd"/>
    <property type="match status" value="1"/>
</dbReference>
<proteinExistence type="inferred from homology"/>
<dbReference type="Gene3D" id="3.30.460.10">
    <property type="entry name" value="Beta Polymerase, domain 2"/>
    <property type="match status" value="1"/>
</dbReference>
<dbReference type="Pfam" id="PF01743">
    <property type="entry name" value="PolyA_pol"/>
    <property type="match status" value="1"/>
</dbReference>
<name>A0ABS5HHH4_9BACT</name>
<evidence type="ECO:0000256" key="8">
    <source>
        <dbReference type="RuleBase" id="RU003953"/>
    </source>
</evidence>
<dbReference type="SUPFAM" id="SSF81301">
    <property type="entry name" value="Nucleotidyltransferase"/>
    <property type="match status" value="1"/>
</dbReference>
<evidence type="ECO:0000256" key="1">
    <source>
        <dbReference type="ARBA" id="ARBA00001946"/>
    </source>
</evidence>
<comment type="similarity">
    <text evidence="8">Belongs to the tRNA nucleotidyltransferase/poly(A) polymerase family.</text>
</comment>
<dbReference type="EMBL" id="JAGSSW010000003">
    <property type="protein sequence ID" value="MBR8463695.1"/>
    <property type="molecule type" value="Genomic_DNA"/>
</dbReference>
<comment type="caution">
    <text evidence="11">The sequence shown here is derived from an EMBL/GenBank/DDBJ whole genome shotgun (WGS) entry which is preliminary data.</text>
</comment>
<keyword evidence="6" id="KW-0547">Nucleotide-binding</keyword>
<dbReference type="PANTHER" id="PTHR46173:SF1">
    <property type="entry name" value="CCA TRNA NUCLEOTIDYLTRANSFERASE 1, MITOCHONDRIAL"/>
    <property type="match status" value="1"/>
</dbReference>
<dbReference type="PANTHER" id="PTHR46173">
    <property type="entry name" value="CCA TRNA NUCLEOTIDYLTRANSFERASE 1, MITOCHONDRIAL"/>
    <property type="match status" value="1"/>
</dbReference>
<dbReference type="InterPro" id="IPR032828">
    <property type="entry name" value="PolyA_RNA-bd"/>
</dbReference>
<evidence type="ECO:0000256" key="2">
    <source>
        <dbReference type="ARBA" id="ARBA00022679"/>
    </source>
</evidence>
<reference evidence="11 12" key="1">
    <citation type="submission" date="2021-04" db="EMBL/GenBank/DDBJ databases">
        <title>Molecular and phenotypic characterization and identification of bacterial isolates recovered from the Anatolian ground squirrels (Spermophilus xanthoprymnus) and which have the potential to form a new species in the Campylobacter genus.</title>
        <authorList>
            <person name="Aydin F."/>
            <person name="Abay S."/>
            <person name="Kayman T."/>
            <person name="Karakaya E."/>
            <person name="Mustak H.K."/>
            <person name="Mustak I.B."/>
            <person name="Bilgin N."/>
            <person name="Duzler A."/>
            <person name="Sahin O."/>
            <person name="Guran O."/>
            <person name="Saticioglu I.B."/>
        </authorList>
    </citation>
    <scope>NUCLEOTIDE SEQUENCE [LARGE SCALE GENOMIC DNA]</scope>
    <source>
        <strain evidence="12">faydin-G24</strain>
    </source>
</reference>
<evidence type="ECO:0000259" key="9">
    <source>
        <dbReference type="Pfam" id="PF01743"/>
    </source>
</evidence>
<accession>A0ABS5HHH4</accession>
<protein>
    <submittedName>
        <fullName evidence="11">CCA tRNA nucleotidyltransferase</fullName>
    </submittedName>
</protein>
<dbReference type="Gene3D" id="1.10.3090.10">
    <property type="entry name" value="cca-adding enzyme, domain 2"/>
    <property type="match status" value="1"/>
</dbReference>
<gene>
    <name evidence="11" type="ORF">KDD93_03785</name>
</gene>
<keyword evidence="4" id="KW-0548">Nucleotidyltransferase</keyword>
<organism evidence="11 12">
    <name type="scientific">Campylobacter anatolicus</name>
    <dbReference type="NCBI Taxonomy" id="2829105"/>
    <lineage>
        <taxon>Bacteria</taxon>
        <taxon>Pseudomonadati</taxon>
        <taxon>Campylobacterota</taxon>
        <taxon>Epsilonproteobacteria</taxon>
        <taxon>Campylobacterales</taxon>
        <taxon>Campylobacteraceae</taxon>
        <taxon>Campylobacter</taxon>
    </lineage>
</organism>
<keyword evidence="7" id="KW-0460">Magnesium</keyword>
<dbReference type="InterPro" id="IPR050264">
    <property type="entry name" value="Bact_CCA-adding_enz_type3_sf"/>
</dbReference>
<evidence type="ECO:0000313" key="12">
    <source>
        <dbReference type="Proteomes" id="UP000682951"/>
    </source>
</evidence>
<keyword evidence="12" id="KW-1185">Reference proteome</keyword>
<sequence length="384" mass="44251">MLKTDLKIYQNNKLDVVRDLLAPYTNRAYLVGGCVRDALLGRAVSDYDIEVYDIDPQKFDTLMSEYGANGVGKSYFIYKFKNFDLGLPRSENRTGLTHKDFDVSYINEPRQACLRRDFSVNAMMINIFNGEFLDFFGGVGDLENRVLMHINDKKFCEDPLRVLRGVQFSSRLGFYIAPKTLELMNGLSLAHLSKDRINTELIKFFRAKHLYIGARYLYELGLLGELFGKFVDGKFAPLLIPQDEFDKFNNELKNAREFVADERLFIYLICGYFCLDVELNLNRLKMPKSFLSVVKQPYFKDEPSDKELLRIALKMPLKEWLGLKSKELIKRAKNLGVYDTKFDAKTNTQEILKAGFSGKAVGVEIARRQDIAIDKFLNLQLKTC</sequence>
<evidence type="ECO:0000256" key="4">
    <source>
        <dbReference type="ARBA" id="ARBA00022695"/>
    </source>
</evidence>